<sequence length="208" mass="23370">MTRDSQQPTADTSFLDLIRHGEPEGGPMFRGSQDDPLSETGWKQMRAAISDSDCWDAVLTSPLQRCRQFAEEVADTRNLPLFVEPDLREVSFGAWEGRTSQQILTEYGDQLSAFWDDPTAITPPEGEPIDAFYRRVTRAGALWQRRLAGQRILVVCHGGVIRMLLADVLHIPLSRSFAGFAVPYACRSLIRFDRSEHGLLRSLLRHGG</sequence>
<feature type="region of interest" description="Disordered" evidence="1">
    <location>
        <begin position="1"/>
        <end position="37"/>
    </location>
</feature>
<evidence type="ECO:0000313" key="2">
    <source>
        <dbReference type="EMBL" id="MDK9558592.1"/>
    </source>
</evidence>
<dbReference type="Gene3D" id="3.40.50.1240">
    <property type="entry name" value="Phosphoglycerate mutase-like"/>
    <property type="match status" value="1"/>
</dbReference>
<dbReference type="RefSeq" id="WP_219867714.1">
    <property type="nucleotide sequence ID" value="NZ_JASSQD010000002.1"/>
</dbReference>
<accession>A0ABT7HFC3</accession>
<dbReference type="SUPFAM" id="SSF53254">
    <property type="entry name" value="Phosphoglycerate mutase-like"/>
    <property type="match status" value="1"/>
</dbReference>
<comment type="caution">
    <text evidence="2">The sequence shown here is derived from an EMBL/GenBank/DDBJ whole genome shotgun (WGS) entry which is preliminary data.</text>
</comment>
<dbReference type="InterPro" id="IPR013078">
    <property type="entry name" value="His_Pase_superF_clade-1"/>
</dbReference>
<dbReference type="SMART" id="SM00855">
    <property type="entry name" value="PGAM"/>
    <property type="match status" value="1"/>
</dbReference>
<gene>
    <name evidence="2" type="ORF">QQF73_13240</name>
</gene>
<keyword evidence="3" id="KW-1185">Reference proteome</keyword>
<proteinExistence type="predicted"/>
<dbReference type="Proteomes" id="UP001223547">
    <property type="component" value="Unassembled WGS sequence"/>
</dbReference>
<evidence type="ECO:0000313" key="3">
    <source>
        <dbReference type="Proteomes" id="UP001223547"/>
    </source>
</evidence>
<organism evidence="2 3">
    <name type="scientific">Marinobacter albus</name>
    <dbReference type="NCBI Taxonomy" id="3030833"/>
    <lineage>
        <taxon>Bacteria</taxon>
        <taxon>Pseudomonadati</taxon>
        <taxon>Pseudomonadota</taxon>
        <taxon>Gammaproteobacteria</taxon>
        <taxon>Pseudomonadales</taxon>
        <taxon>Marinobacteraceae</taxon>
        <taxon>Marinobacter</taxon>
    </lineage>
</organism>
<dbReference type="InterPro" id="IPR050275">
    <property type="entry name" value="PGM_Phosphatase"/>
</dbReference>
<evidence type="ECO:0000256" key="1">
    <source>
        <dbReference type="SAM" id="MobiDB-lite"/>
    </source>
</evidence>
<dbReference type="CDD" id="cd07067">
    <property type="entry name" value="HP_PGM_like"/>
    <property type="match status" value="1"/>
</dbReference>
<reference evidence="2 3" key="1">
    <citation type="submission" date="2023-05" db="EMBL/GenBank/DDBJ databases">
        <title>Marinobacter albus sp. nov., a marine bacterium isolated from sand in a coastal intertidal zone of huludao.</title>
        <authorList>
            <person name="Deng T."/>
        </authorList>
    </citation>
    <scope>NUCLEOTIDE SEQUENCE [LARGE SCALE GENOMIC DNA]</scope>
    <source>
        <strain evidence="2 3">M216</strain>
    </source>
</reference>
<dbReference type="Pfam" id="PF00300">
    <property type="entry name" value="His_Phos_1"/>
    <property type="match status" value="1"/>
</dbReference>
<dbReference type="InterPro" id="IPR029033">
    <property type="entry name" value="His_PPase_superfam"/>
</dbReference>
<protein>
    <submittedName>
        <fullName evidence="2">Histidine phosphatase family protein</fullName>
        <ecNumber evidence="2">3.1.3.-</ecNumber>
    </submittedName>
</protein>
<dbReference type="EMBL" id="JASSQD010000002">
    <property type="protein sequence ID" value="MDK9558592.1"/>
    <property type="molecule type" value="Genomic_DNA"/>
</dbReference>
<dbReference type="PANTHER" id="PTHR48100:SF1">
    <property type="entry name" value="HISTIDINE PHOSPHATASE FAMILY PROTEIN-RELATED"/>
    <property type="match status" value="1"/>
</dbReference>
<dbReference type="EC" id="3.1.3.-" evidence="2"/>
<dbReference type="PANTHER" id="PTHR48100">
    <property type="entry name" value="BROAD-SPECIFICITY PHOSPHATASE YOR283W-RELATED"/>
    <property type="match status" value="1"/>
</dbReference>
<dbReference type="GO" id="GO:0016787">
    <property type="term" value="F:hydrolase activity"/>
    <property type="evidence" value="ECO:0007669"/>
    <property type="project" value="UniProtKB-KW"/>
</dbReference>
<keyword evidence="2" id="KW-0378">Hydrolase</keyword>
<feature type="compositionally biased region" description="Polar residues" evidence="1">
    <location>
        <begin position="1"/>
        <end position="12"/>
    </location>
</feature>
<name>A0ABT7HFC3_9GAMM</name>